<name>A0AAV0X4L6_9HEMI</name>
<sequence length="122" mass="13721">MIRQICGREPPERFKRQTAHGGQFVLFPLFPPAPGQARPGNTRFAERNISLQEKSYGPYVAVAALTSNKKVRFDGTARDHCIEYTYTCEDAMRGKSGGEGQRLIVGRRTVENRFESSVKLSK</sequence>
<dbReference type="AlphaFoldDB" id="A0AAV0X4L6"/>
<keyword evidence="2" id="KW-1185">Reference proteome</keyword>
<evidence type="ECO:0000313" key="2">
    <source>
        <dbReference type="Proteomes" id="UP001160148"/>
    </source>
</evidence>
<dbReference type="EMBL" id="CARXXK010000003">
    <property type="protein sequence ID" value="CAI6362956.1"/>
    <property type="molecule type" value="Genomic_DNA"/>
</dbReference>
<protein>
    <submittedName>
        <fullName evidence="1">Uncharacterized protein</fullName>
    </submittedName>
</protein>
<accession>A0AAV0X4L6</accession>
<proteinExistence type="predicted"/>
<dbReference type="Proteomes" id="UP001160148">
    <property type="component" value="Unassembled WGS sequence"/>
</dbReference>
<reference evidence="1 2" key="1">
    <citation type="submission" date="2023-01" db="EMBL/GenBank/DDBJ databases">
        <authorList>
            <person name="Whitehead M."/>
        </authorList>
    </citation>
    <scope>NUCLEOTIDE SEQUENCE [LARGE SCALE GENOMIC DNA]</scope>
</reference>
<evidence type="ECO:0000313" key="1">
    <source>
        <dbReference type="EMBL" id="CAI6362956.1"/>
    </source>
</evidence>
<organism evidence="1 2">
    <name type="scientific">Macrosiphum euphorbiae</name>
    <name type="common">potato aphid</name>
    <dbReference type="NCBI Taxonomy" id="13131"/>
    <lineage>
        <taxon>Eukaryota</taxon>
        <taxon>Metazoa</taxon>
        <taxon>Ecdysozoa</taxon>
        <taxon>Arthropoda</taxon>
        <taxon>Hexapoda</taxon>
        <taxon>Insecta</taxon>
        <taxon>Pterygota</taxon>
        <taxon>Neoptera</taxon>
        <taxon>Paraneoptera</taxon>
        <taxon>Hemiptera</taxon>
        <taxon>Sternorrhyncha</taxon>
        <taxon>Aphidomorpha</taxon>
        <taxon>Aphidoidea</taxon>
        <taxon>Aphididae</taxon>
        <taxon>Macrosiphini</taxon>
        <taxon>Macrosiphum</taxon>
    </lineage>
</organism>
<gene>
    <name evidence="1" type="ORF">MEUPH1_LOCUS17970</name>
</gene>
<comment type="caution">
    <text evidence="1">The sequence shown here is derived from an EMBL/GenBank/DDBJ whole genome shotgun (WGS) entry which is preliminary data.</text>
</comment>